<evidence type="ECO:0000313" key="4">
    <source>
        <dbReference type="Proteomes" id="UP001230156"/>
    </source>
</evidence>
<feature type="compositionally biased region" description="Low complexity" evidence="1">
    <location>
        <begin position="194"/>
        <end position="225"/>
    </location>
</feature>
<accession>A0ABU0YHV4</accession>
<gene>
    <name evidence="3" type="ORF">Q8A70_06465</name>
</gene>
<feature type="transmembrane region" description="Helical" evidence="2">
    <location>
        <begin position="67"/>
        <end position="91"/>
    </location>
</feature>
<dbReference type="Proteomes" id="UP001230156">
    <property type="component" value="Unassembled WGS sequence"/>
</dbReference>
<proteinExistence type="predicted"/>
<keyword evidence="4" id="KW-1185">Reference proteome</keyword>
<keyword evidence="2" id="KW-1133">Transmembrane helix</keyword>
<feature type="transmembrane region" description="Helical" evidence="2">
    <location>
        <begin position="143"/>
        <end position="163"/>
    </location>
</feature>
<dbReference type="EMBL" id="JAUYVI010000002">
    <property type="protein sequence ID" value="MDQ7247300.1"/>
    <property type="molecule type" value="Genomic_DNA"/>
</dbReference>
<sequence>MADITGAPAYIADPTGVESRFSGVSWGAIVAGGVASAAMALILMTLGAGLGLISVSPWPNEGASAEAVGIGVIVWSIVIEVAAFGLGGYLAGRLRTKWANIHGDEVYFRDTAHGFVTWALGTLVSIALVTAAAGHVARGTAEVGAAAIGGAGTAAAAAGPAMMDGANRMAGPGPRGGSPLDYYVDLMFRPAGATPPAGATSTSTDATTGATTGATTADTTTGTTPAPAPVVPMTMQPQGAGGDLNADRAQILHIAAQSFKDGTITLAPEDKTYIAQLIAQRTGLSQQEAEKRVDDTIAKAKATMDEAATKAKQAADAARKAGAGLALWSFIAMLIGAFVASYAATIGGRHRDI</sequence>
<feature type="transmembrane region" description="Helical" evidence="2">
    <location>
        <begin position="325"/>
        <end position="344"/>
    </location>
</feature>
<comment type="caution">
    <text evidence="3">The sequence shown here is derived from an EMBL/GenBank/DDBJ whole genome shotgun (WGS) entry which is preliminary data.</text>
</comment>
<protein>
    <submittedName>
        <fullName evidence="3">Uncharacterized protein</fullName>
    </submittedName>
</protein>
<evidence type="ECO:0000313" key="3">
    <source>
        <dbReference type="EMBL" id="MDQ7247300.1"/>
    </source>
</evidence>
<evidence type="ECO:0000256" key="2">
    <source>
        <dbReference type="SAM" id="Phobius"/>
    </source>
</evidence>
<organism evidence="3 4">
    <name type="scientific">Dongia sedimenti</name>
    <dbReference type="NCBI Taxonomy" id="3064282"/>
    <lineage>
        <taxon>Bacteria</taxon>
        <taxon>Pseudomonadati</taxon>
        <taxon>Pseudomonadota</taxon>
        <taxon>Alphaproteobacteria</taxon>
        <taxon>Rhodospirillales</taxon>
        <taxon>Dongiaceae</taxon>
        <taxon>Dongia</taxon>
    </lineage>
</organism>
<name>A0ABU0YHV4_9PROT</name>
<feature type="region of interest" description="Disordered" evidence="1">
    <location>
        <begin position="194"/>
        <end position="230"/>
    </location>
</feature>
<keyword evidence="2" id="KW-0472">Membrane</keyword>
<feature type="transmembrane region" description="Helical" evidence="2">
    <location>
        <begin position="28"/>
        <end position="55"/>
    </location>
</feature>
<evidence type="ECO:0000256" key="1">
    <source>
        <dbReference type="SAM" id="MobiDB-lite"/>
    </source>
</evidence>
<feature type="transmembrane region" description="Helical" evidence="2">
    <location>
        <begin position="112"/>
        <end position="137"/>
    </location>
</feature>
<reference evidence="4" key="1">
    <citation type="submission" date="2023-08" db="EMBL/GenBank/DDBJ databases">
        <title>Rhodospirillaceae gen. nov., a novel taxon isolated from the Yangtze River Yuezi River estuary sludge.</title>
        <authorList>
            <person name="Ruan L."/>
        </authorList>
    </citation>
    <scope>NUCLEOTIDE SEQUENCE [LARGE SCALE GENOMIC DNA]</scope>
    <source>
        <strain evidence="4">R-7</strain>
    </source>
</reference>
<dbReference type="RefSeq" id="WP_379954700.1">
    <property type="nucleotide sequence ID" value="NZ_JAUYVI010000002.1"/>
</dbReference>
<keyword evidence="2" id="KW-0812">Transmembrane</keyword>